<gene>
    <name evidence="1" type="ORF">BD410DRAFT_704907</name>
</gene>
<protein>
    <submittedName>
        <fullName evidence="1">Uncharacterized protein</fullName>
    </submittedName>
</protein>
<proteinExistence type="predicted"/>
<dbReference type="VEuPathDB" id="FungiDB:BD410DRAFT_704907"/>
<dbReference type="AlphaFoldDB" id="A0A4Y7PN51"/>
<evidence type="ECO:0000313" key="2">
    <source>
        <dbReference type="Proteomes" id="UP000294933"/>
    </source>
</evidence>
<feature type="non-terminal residue" evidence="1">
    <location>
        <position position="112"/>
    </location>
</feature>
<dbReference type="OrthoDB" id="2786563at2759"/>
<organism evidence="1 2">
    <name type="scientific">Rickenella mellea</name>
    <dbReference type="NCBI Taxonomy" id="50990"/>
    <lineage>
        <taxon>Eukaryota</taxon>
        <taxon>Fungi</taxon>
        <taxon>Dikarya</taxon>
        <taxon>Basidiomycota</taxon>
        <taxon>Agaricomycotina</taxon>
        <taxon>Agaricomycetes</taxon>
        <taxon>Hymenochaetales</taxon>
        <taxon>Rickenellaceae</taxon>
        <taxon>Rickenella</taxon>
    </lineage>
</organism>
<dbReference type="EMBL" id="ML170243">
    <property type="protein sequence ID" value="TDL16456.1"/>
    <property type="molecule type" value="Genomic_DNA"/>
</dbReference>
<feature type="non-terminal residue" evidence="1">
    <location>
        <position position="1"/>
    </location>
</feature>
<reference evidence="1 2" key="1">
    <citation type="submission" date="2018-06" db="EMBL/GenBank/DDBJ databases">
        <title>A transcriptomic atlas of mushroom development highlights an independent origin of complex multicellularity.</title>
        <authorList>
            <consortium name="DOE Joint Genome Institute"/>
            <person name="Krizsan K."/>
            <person name="Almasi E."/>
            <person name="Merenyi Z."/>
            <person name="Sahu N."/>
            <person name="Viragh M."/>
            <person name="Koszo T."/>
            <person name="Mondo S."/>
            <person name="Kiss B."/>
            <person name="Balint B."/>
            <person name="Kues U."/>
            <person name="Barry K."/>
            <person name="Hegedus J.C."/>
            <person name="Henrissat B."/>
            <person name="Johnson J."/>
            <person name="Lipzen A."/>
            <person name="Ohm R."/>
            <person name="Nagy I."/>
            <person name="Pangilinan J."/>
            <person name="Yan J."/>
            <person name="Xiong Y."/>
            <person name="Grigoriev I.V."/>
            <person name="Hibbett D.S."/>
            <person name="Nagy L.G."/>
        </authorList>
    </citation>
    <scope>NUCLEOTIDE SEQUENCE [LARGE SCALE GENOMIC DNA]</scope>
    <source>
        <strain evidence="1 2">SZMC22713</strain>
    </source>
</reference>
<dbReference type="Proteomes" id="UP000294933">
    <property type="component" value="Unassembled WGS sequence"/>
</dbReference>
<sequence length="112" mass="12426">LADEILKEILAIPLQIPDEEFSARQSPFGQTAHNSSSLLVVNKQWMRIATPLLYEVVVIRSTKQAQALAYAIKSNKALGMFIKRLRMEGGFGKSPAQFITLAPNIREVSVTL</sequence>
<keyword evidence="2" id="KW-1185">Reference proteome</keyword>
<accession>A0A4Y7PN51</accession>
<name>A0A4Y7PN51_9AGAM</name>
<evidence type="ECO:0000313" key="1">
    <source>
        <dbReference type="EMBL" id="TDL16456.1"/>
    </source>
</evidence>